<sequence length="146" mass="17060">MNNKKKISLNDLDKKKPLEAPEGFFDSFSKTLENHIDQLESDKKTRRLLSRPYWVGIAATISLLLIISLIYWTPRRQQPMMANYLDEISSQEIAYYLELSDLDIETLLVEVDANLLATTEDNELMSMDPFSEEEMNLIMEQYEDVF</sequence>
<name>A0A1M6JYH6_REIAG</name>
<keyword evidence="1" id="KW-0472">Membrane</keyword>
<dbReference type="STRING" id="156994.SAMN04488028_101373"/>
<reference evidence="3" key="1">
    <citation type="submission" date="2016-11" db="EMBL/GenBank/DDBJ databases">
        <authorList>
            <person name="Varghese N."/>
            <person name="Submissions S."/>
        </authorList>
    </citation>
    <scope>NUCLEOTIDE SEQUENCE [LARGE SCALE GENOMIC DNA]</scope>
    <source>
        <strain evidence="3">DSM 26134</strain>
    </source>
</reference>
<keyword evidence="1" id="KW-1133">Transmembrane helix</keyword>
<dbReference type="RefSeq" id="WP_073118893.1">
    <property type="nucleotide sequence ID" value="NZ_FRAA01000001.1"/>
</dbReference>
<evidence type="ECO:0000313" key="2">
    <source>
        <dbReference type="EMBL" id="SHJ51779.1"/>
    </source>
</evidence>
<evidence type="ECO:0000313" key="3">
    <source>
        <dbReference type="Proteomes" id="UP000184474"/>
    </source>
</evidence>
<dbReference type="AlphaFoldDB" id="A0A1M6JYH6"/>
<dbReference type="EMBL" id="FRAA01000001">
    <property type="protein sequence ID" value="SHJ51779.1"/>
    <property type="molecule type" value="Genomic_DNA"/>
</dbReference>
<gene>
    <name evidence="2" type="ORF">SAMN04488028_101373</name>
</gene>
<proteinExistence type="predicted"/>
<organism evidence="2 3">
    <name type="scientific">Reichenbachiella agariperforans</name>
    <dbReference type="NCBI Taxonomy" id="156994"/>
    <lineage>
        <taxon>Bacteria</taxon>
        <taxon>Pseudomonadati</taxon>
        <taxon>Bacteroidota</taxon>
        <taxon>Cytophagia</taxon>
        <taxon>Cytophagales</taxon>
        <taxon>Reichenbachiellaceae</taxon>
        <taxon>Reichenbachiella</taxon>
    </lineage>
</organism>
<keyword evidence="1" id="KW-0812">Transmembrane</keyword>
<protein>
    <submittedName>
        <fullName evidence="2">Uncharacterized protein</fullName>
    </submittedName>
</protein>
<dbReference type="Proteomes" id="UP000184474">
    <property type="component" value="Unassembled WGS sequence"/>
</dbReference>
<evidence type="ECO:0000256" key="1">
    <source>
        <dbReference type="SAM" id="Phobius"/>
    </source>
</evidence>
<feature type="transmembrane region" description="Helical" evidence="1">
    <location>
        <begin position="53"/>
        <end position="72"/>
    </location>
</feature>
<accession>A0A1M6JYH6</accession>
<keyword evidence="3" id="KW-1185">Reference proteome</keyword>